<dbReference type="SUPFAM" id="SSF53822">
    <property type="entry name" value="Periplasmic binding protein-like I"/>
    <property type="match status" value="2"/>
</dbReference>
<dbReference type="Gene3D" id="3.40.50.2300">
    <property type="match status" value="2"/>
</dbReference>
<accession>R4YX97</accession>
<dbReference type="eggNOG" id="COG0683">
    <property type="taxonomic scope" value="Bacteria"/>
</dbReference>
<feature type="domain" description="Leucine-binding protein" evidence="4">
    <location>
        <begin position="219"/>
        <end position="445"/>
    </location>
</feature>
<dbReference type="RefSeq" id="WP_012224967.1">
    <property type="nucleotide sequence ID" value="NZ_HG422565.1"/>
</dbReference>
<evidence type="ECO:0000256" key="3">
    <source>
        <dbReference type="SAM" id="SignalP"/>
    </source>
</evidence>
<dbReference type="PROSITE" id="PS51257">
    <property type="entry name" value="PROKAR_LIPOPROTEIN"/>
    <property type="match status" value="1"/>
</dbReference>
<name>R4YX97_9ACTN</name>
<dbReference type="PANTHER" id="PTHR30483">
    <property type="entry name" value="LEUCINE-SPECIFIC-BINDING PROTEIN"/>
    <property type="match status" value="1"/>
</dbReference>
<comment type="caution">
    <text evidence="5">The sequence shown here is derived from an EMBL/GenBank/DDBJ whole genome shotgun (WGS) entry which is preliminary data.</text>
</comment>
<keyword evidence="6" id="KW-1185">Reference proteome</keyword>
<dbReference type="PANTHER" id="PTHR30483:SF6">
    <property type="entry name" value="PERIPLASMIC BINDING PROTEIN OF ABC TRANSPORTER FOR NATURAL AMINO ACIDS"/>
    <property type="match status" value="1"/>
</dbReference>
<dbReference type="InterPro" id="IPR051010">
    <property type="entry name" value="BCAA_transport"/>
</dbReference>
<evidence type="ECO:0000313" key="6">
    <source>
        <dbReference type="Proteomes" id="UP000018291"/>
    </source>
</evidence>
<dbReference type="InterPro" id="IPR028081">
    <property type="entry name" value="Leu-bd"/>
</dbReference>
<proteinExistence type="inferred from homology"/>
<dbReference type="Proteomes" id="UP000018291">
    <property type="component" value="Unassembled WGS sequence"/>
</dbReference>
<organism evidence="5 6">
    <name type="scientific">Candidatus Neomicrothrix parvicella RN1</name>
    <dbReference type="NCBI Taxonomy" id="1229780"/>
    <lineage>
        <taxon>Bacteria</taxon>
        <taxon>Bacillati</taxon>
        <taxon>Actinomycetota</taxon>
        <taxon>Acidimicrobiia</taxon>
        <taxon>Acidimicrobiales</taxon>
        <taxon>Microthrixaceae</taxon>
        <taxon>Candidatus Neomicrothrix</taxon>
    </lineage>
</organism>
<sequence>MFKQRKYGRLAAGVLAMSLVVAACGDDGDSASDTTAKTDSEGAADANSLIGMRGTTPMVDLGDEFKARLMEIDPKLVDFNYAGESYDAAIIIGLAVTQAKTDGSAFAEKINGITRGGEKCTTFEACKKIIDAGGDPDYDGQSGPLEFSGNGEPTEASYGVLEFGTNCDKLNATRKKEDQAALKECIDDDTTEFVKASAPKDADVAEVPVVGDRKGNGQLEIGSLLPKTGSLAFLGPPEFAGVDLAVQEMNEAGGVLGKDVIHIEGDSGDTENGVAPKTVSTLLAKDVDAIIGAASSSVSLSVIDTIVNAGVVMFSPANTSKKFSDYNDKGLYFRNAPSDILQGSVLADTILADNHKNVFILALNDDYGTGLADDLTKSLEAAGGKVVGKEIYDPKATDFADVVGSAKNADPDAIALIGFDESSKVLSTMIEQGIGPANVPVYGVDGNMGNALAENFEAGK</sequence>
<gene>
    <name evidence="5" type="ORF">BN381_150102</name>
</gene>
<keyword evidence="2 3" id="KW-0732">Signal</keyword>
<dbReference type="AlphaFoldDB" id="R4YX97"/>
<feature type="chain" id="PRO_5038681986" evidence="3">
    <location>
        <begin position="23"/>
        <end position="460"/>
    </location>
</feature>
<dbReference type="InterPro" id="IPR028082">
    <property type="entry name" value="Peripla_BP_I"/>
</dbReference>
<dbReference type="EMBL" id="CANL01000007">
    <property type="protein sequence ID" value="CCM62989.1"/>
    <property type="molecule type" value="Genomic_DNA"/>
</dbReference>
<protein>
    <submittedName>
        <fullName evidence="5">Putative ABC-type branched-chain amino acid transport systems periplasmic component-like protein</fullName>
    </submittedName>
</protein>
<evidence type="ECO:0000256" key="1">
    <source>
        <dbReference type="ARBA" id="ARBA00010062"/>
    </source>
</evidence>
<dbReference type="Pfam" id="PF13458">
    <property type="entry name" value="Peripla_BP_6"/>
    <property type="match status" value="1"/>
</dbReference>
<feature type="signal peptide" evidence="3">
    <location>
        <begin position="1"/>
        <end position="22"/>
    </location>
</feature>
<evidence type="ECO:0000313" key="5">
    <source>
        <dbReference type="EMBL" id="CCM62989.1"/>
    </source>
</evidence>
<dbReference type="HOGENOM" id="CLU_038455_0_0_11"/>
<dbReference type="STRING" id="1229780.BN381_150102"/>
<evidence type="ECO:0000259" key="4">
    <source>
        <dbReference type="Pfam" id="PF13458"/>
    </source>
</evidence>
<evidence type="ECO:0000256" key="2">
    <source>
        <dbReference type="ARBA" id="ARBA00022729"/>
    </source>
</evidence>
<reference evidence="5 6" key="1">
    <citation type="journal article" date="2013" name="ISME J.">
        <title>Metabolic model for the filamentous 'Candidatus Microthrix parvicella' based on genomic and metagenomic analyses.</title>
        <authorList>
            <person name="Jon McIlroy S."/>
            <person name="Kristiansen R."/>
            <person name="Albertsen M."/>
            <person name="Michael Karst S."/>
            <person name="Rossetti S."/>
            <person name="Lund Nielsen J."/>
            <person name="Tandoi V."/>
            <person name="James Seviour R."/>
            <person name="Nielsen P.H."/>
        </authorList>
    </citation>
    <scope>NUCLEOTIDE SEQUENCE [LARGE SCALE GENOMIC DNA]</scope>
    <source>
        <strain evidence="5 6">RN1</strain>
    </source>
</reference>
<comment type="similarity">
    <text evidence="1">Belongs to the leucine-binding protein family.</text>
</comment>